<reference evidence="2 3" key="1">
    <citation type="submission" date="2017-02" db="EMBL/GenBank/DDBJ databases">
        <authorList>
            <person name="Peterson S.W."/>
        </authorList>
    </citation>
    <scope>NUCLEOTIDE SEQUENCE [LARGE SCALE GENOMIC DNA]</scope>
    <source>
        <strain evidence="2 3">DSM 9653</strain>
    </source>
</reference>
<name>A0A1T5H116_9HYPH</name>
<keyword evidence="1" id="KW-0472">Membrane</keyword>
<sequence>MTDAQMGLAVATPAIIVMALLLYRMGVLQKGGVATAVLMSLAIAVILFLEQ</sequence>
<keyword evidence="1" id="KW-0812">Transmembrane</keyword>
<proteinExistence type="predicted"/>
<gene>
    <name evidence="2" type="ORF">SAMN05660750_04714</name>
</gene>
<dbReference type="Proteomes" id="UP000190130">
    <property type="component" value="Unassembled WGS sequence"/>
</dbReference>
<dbReference type="RefSeq" id="WP_176168707.1">
    <property type="nucleotide sequence ID" value="NZ_FUYX01000019.1"/>
</dbReference>
<evidence type="ECO:0000313" key="2">
    <source>
        <dbReference type="EMBL" id="SKC14376.1"/>
    </source>
</evidence>
<accession>A0A1T5H116</accession>
<feature type="transmembrane region" description="Helical" evidence="1">
    <location>
        <begin position="6"/>
        <end position="24"/>
    </location>
</feature>
<feature type="transmembrane region" description="Helical" evidence="1">
    <location>
        <begin position="31"/>
        <end position="49"/>
    </location>
</feature>
<keyword evidence="1" id="KW-1133">Transmembrane helix</keyword>
<evidence type="ECO:0000256" key="1">
    <source>
        <dbReference type="SAM" id="Phobius"/>
    </source>
</evidence>
<dbReference type="EMBL" id="FUYX01000019">
    <property type="protein sequence ID" value="SKC14376.1"/>
    <property type="molecule type" value="Genomic_DNA"/>
</dbReference>
<protein>
    <submittedName>
        <fullName evidence="2">Uncharacterized protein</fullName>
    </submittedName>
</protein>
<evidence type="ECO:0000313" key="3">
    <source>
        <dbReference type="Proteomes" id="UP000190130"/>
    </source>
</evidence>
<organism evidence="2 3">
    <name type="scientific">Bosea thiooxidans</name>
    <dbReference type="NCBI Taxonomy" id="53254"/>
    <lineage>
        <taxon>Bacteria</taxon>
        <taxon>Pseudomonadati</taxon>
        <taxon>Pseudomonadota</taxon>
        <taxon>Alphaproteobacteria</taxon>
        <taxon>Hyphomicrobiales</taxon>
        <taxon>Boseaceae</taxon>
        <taxon>Bosea</taxon>
    </lineage>
</organism>
<dbReference type="AlphaFoldDB" id="A0A1T5H116"/>